<dbReference type="RefSeq" id="WP_122903608.1">
    <property type="nucleotide sequence ID" value="NZ_RHHS01000013.1"/>
</dbReference>
<gene>
    <name evidence="1" type="ORF">EDM57_04680</name>
</gene>
<sequence length="119" mass="14471">MPVTENGYEYQMPDGIRNQLTKELLIDFHNNLVKIFKPTEYIDYINFYIYIESTFGWDEAFKEACKVHNKEWLYEYSRHLPWYEHDLFCDDVGELMVQLEVIEEGEPLELEDVYEEEIE</sequence>
<protein>
    <submittedName>
        <fullName evidence="1">Uncharacterized protein</fullName>
    </submittedName>
</protein>
<keyword evidence="2" id="KW-1185">Reference proteome</keyword>
<organism evidence="1 2">
    <name type="scientific">Brevibacillus gelatini</name>
    <dbReference type="NCBI Taxonomy" id="1655277"/>
    <lineage>
        <taxon>Bacteria</taxon>
        <taxon>Bacillati</taxon>
        <taxon>Bacillota</taxon>
        <taxon>Bacilli</taxon>
        <taxon>Bacillales</taxon>
        <taxon>Paenibacillaceae</taxon>
        <taxon>Brevibacillus</taxon>
    </lineage>
</organism>
<proteinExistence type="predicted"/>
<dbReference type="AlphaFoldDB" id="A0A3M8B7K9"/>
<dbReference type="EMBL" id="RHHS01000013">
    <property type="protein sequence ID" value="RNB59441.1"/>
    <property type="molecule type" value="Genomic_DNA"/>
</dbReference>
<evidence type="ECO:0000313" key="2">
    <source>
        <dbReference type="Proteomes" id="UP000268829"/>
    </source>
</evidence>
<name>A0A3M8B7K9_9BACL</name>
<accession>A0A3M8B7K9</accession>
<evidence type="ECO:0000313" key="1">
    <source>
        <dbReference type="EMBL" id="RNB59441.1"/>
    </source>
</evidence>
<comment type="caution">
    <text evidence="1">The sequence shown here is derived from an EMBL/GenBank/DDBJ whole genome shotgun (WGS) entry which is preliminary data.</text>
</comment>
<reference evidence="1 2" key="1">
    <citation type="submission" date="2018-10" db="EMBL/GenBank/DDBJ databases">
        <title>Phylogenomics of Brevibacillus.</title>
        <authorList>
            <person name="Dunlap C."/>
        </authorList>
    </citation>
    <scope>NUCLEOTIDE SEQUENCE [LARGE SCALE GENOMIC DNA]</scope>
    <source>
        <strain evidence="1 2">DSM 100115</strain>
    </source>
</reference>
<dbReference type="Proteomes" id="UP000268829">
    <property type="component" value="Unassembled WGS sequence"/>
</dbReference>